<evidence type="ECO:0000259" key="2">
    <source>
        <dbReference type="PROSITE" id="PS50837"/>
    </source>
</evidence>
<keyword evidence="1" id="KW-0677">Repeat</keyword>
<dbReference type="InterPro" id="IPR007111">
    <property type="entry name" value="NACHT_NTPase"/>
</dbReference>
<proteinExistence type="predicted"/>
<dbReference type="Gene3D" id="3.40.50.300">
    <property type="entry name" value="P-loop containing nucleotide triphosphate hydrolases"/>
    <property type="match status" value="1"/>
</dbReference>
<organism evidence="3 4">
    <name type="scientific">Bimuria novae-zelandiae CBS 107.79</name>
    <dbReference type="NCBI Taxonomy" id="1447943"/>
    <lineage>
        <taxon>Eukaryota</taxon>
        <taxon>Fungi</taxon>
        <taxon>Dikarya</taxon>
        <taxon>Ascomycota</taxon>
        <taxon>Pezizomycotina</taxon>
        <taxon>Dothideomycetes</taxon>
        <taxon>Pleosporomycetidae</taxon>
        <taxon>Pleosporales</taxon>
        <taxon>Massarineae</taxon>
        <taxon>Didymosphaeriaceae</taxon>
        <taxon>Bimuria</taxon>
    </lineage>
</organism>
<gene>
    <name evidence="3" type="ORF">BU23DRAFT_301948</name>
</gene>
<dbReference type="PANTHER" id="PTHR10039:SF5">
    <property type="entry name" value="NACHT DOMAIN-CONTAINING PROTEIN"/>
    <property type="match status" value="1"/>
</dbReference>
<feature type="domain" description="NACHT" evidence="2">
    <location>
        <begin position="39"/>
        <end position="192"/>
    </location>
</feature>
<evidence type="ECO:0000256" key="1">
    <source>
        <dbReference type="ARBA" id="ARBA00022737"/>
    </source>
</evidence>
<evidence type="ECO:0000313" key="4">
    <source>
        <dbReference type="Proteomes" id="UP000800036"/>
    </source>
</evidence>
<dbReference type="SUPFAM" id="SSF52540">
    <property type="entry name" value="P-loop containing nucleoside triphosphate hydrolases"/>
    <property type="match status" value="1"/>
</dbReference>
<dbReference type="Proteomes" id="UP000800036">
    <property type="component" value="Unassembled WGS sequence"/>
</dbReference>
<keyword evidence="4" id="KW-1185">Reference proteome</keyword>
<dbReference type="OrthoDB" id="194358at2759"/>
<evidence type="ECO:0000313" key="3">
    <source>
        <dbReference type="EMBL" id="KAF1967155.1"/>
    </source>
</evidence>
<dbReference type="InterPro" id="IPR056884">
    <property type="entry name" value="NPHP3-like_N"/>
</dbReference>
<accession>A0A6A5UQJ5</accession>
<dbReference type="PROSITE" id="PS50837">
    <property type="entry name" value="NACHT"/>
    <property type="match status" value="1"/>
</dbReference>
<dbReference type="AlphaFoldDB" id="A0A6A5UQJ5"/>
<dbReference type="EMBL" id="ML976736">
    <property type="protein sequence ID" value="KAF1967155.1"/>
    <property type="molecule type" value="Genomic_DNA"/>
</dbReference>
<dbReference type="PANTHER" id="PTHR10039">
    <property type="entry name" value="AMELOGENIN"/>
    <property type="match status" value="1"/>
</dbReference>
<reference evidence="3" key="1">
    <citation type="journal article" date="2020" name="Stud. Mycol.">
        <title>101 Dothideomycetes genomes: a test case for predicting lifestyles and emergence of pathogens.</title>
        <authorList>
            <person name="Haridas S."/>
            <person name="Albert R."/>
            <person name="Binder M."/>
            <person name="Bloem J."/>
            <person name="Labutti K."/>
            <person name="Salamov A."/>
            <person name="Andreopoulos B."/>
            <person name="Baker S."/>
            <person name="Barry K."/>
            <person name="Bills G."/>
            <person name="Bluhm B."/>
            <person name="Cannon C."/>
            <person name="Castanera R."/>
            <person name="Culley D."/>
            <person name="Daum C."/>
            <person name="Ezra D."/>
            <person name="Gonzalez J."/>
            <person name="Henrissat B."/>
            <person name="Kuo A."/>
            <person name="Liang C."/>
            <person name="Lipzen A."/>
            <person name="Lutzoni F."/>
            <person name="Magnuson J."/>
            <person name="Mondo S."/>
            <person name="Nolan M."/>
            <person name="Ohm R."/>
            <person name="Pangilinan J."/>
            <person name="Park H.-J."/>
            <person name="Ramirez L."/>
            <person name="Alfaro M."/>
            <person name="Sun H."/>
            <person name="Tritt A."/>
            <person name="Yoshinaga Y."/>
            <person name="Zwiers L.-H."/>
            <person name="Turgeon B."/>
            <person name="Goodwin S."/>
            <person name="Spatafora J."/>
            <person name="Crous P."/>
            <person name="Grigoriev I."/>
        </authorList>
    </citation>
    <scope>NUCLEOTIDE SEQUENCE</scope>
    <source>
        <strain evidence="3">CBS 107.79</strain>
    </source>
</reference>
<protein>
    <recommendedName>
        <fullName evidence="2">NACHT domain-containing protein</fullName>
    </recommendedName>
</protein>
<sequence>MDDRHRTIQPAHGTTCRWLLNNSKFRDWRDWNNAAEHHGFFWLKGKPGAGKSTLTKFALSETKKYTQDAIHISFFFNRRGVDLEKDVLGIYGSLLSQLLTKISRPEELFTRLDPPIRPNHIPRWTIHMLKDALDHAIQAVGQTRLFLFIDALDECEADELNSQIQDMIAFFQTLTERSFSSGARLNIFLSSRYYPTITIDKGLELKLEAENEHAGDIEVYIRSKLKTFGTNKWAKAIRAAVLEKAQGVFLWVVLVIPILKREYDEGDKSAVKKKLKDIPGDLGELFKGILTRDDQRLERMRICIQWILFAKEPLTHEELYHAVLSSIRDPQDWDEDDEEGEEEDDDLDENLKHRASGHDESETGEPSTLFNTTNDGIRRFIVASSKGLAELTNSRQPRVQLIHESVREYLLNKGGLQLLQIEAGICHALSHDRLKSCCESYLNRKQLEEIISQELLKASSPEGKELRASTSRKHPFLEYSVRNIFHHAELAAENGVPQVDFLDTFRLRDWVHLYNLLEKHQIRRYTLEASLTYIFAERNFSTLIRSIPSEKMKLDEWIPNERYKSPIYAALAKRNSGAITAMLSMPNLNVDDQPGAPVLDNLIEKYHQNDKVINKRAPLYFLSETYTSSMVLLFIQTG</sequence>
<name>A0A6A5UQJ5_9PLEO</name>
<dbReference type="InterPro" id="IPR027417">
    <property type="entry name" value="P-loop_NTPase"/>
</dbReference>
<dbReference type="Pfam" id="PF24883">
    <property type="entry name" value="NPHP3_N"/>
    <property type="match status" value="1"/>
</dbReference>